<protein>
    <submittedName>
        <fullName evidence="1">Uncharacterized protein</fullName>
    </submittedName>
</protein>
<comment type="caution">
    <text evidence="1">The sequence shown here is derived from an EMBL/GenBank/DDBJ whole genome shotgun (WGS) entry which is preliminary data.</text>
</comment>
<evidence type="ECO:0000313" key="1">
    <source>
        <dbReference type="EMBL" id="KAJ0031838.1"/>
    </source>
</evidence>
<accession>A0ACC0YBY2</accession>
<name>A0ACC0YBY2_9ROSI</name>
<keyword evidence="2" id="KW-1185">Reference proteome</keyword>
<dbReference type="Proteomes" id="UP001163603">
    <property type="component" value="Chromosome 8"/>
</dbReference>
<reference evidence="2" key="1">
    <citation type="journal article" date="2023" name="G3 (Bethesda)">
        <title>Genome assembly and association tests identify interacting loci associated with vigor, precocity, and sex in interspecific pistachio rootstocks.</title>
        <authorList>
            <person name="Palmer W."/>
            <person name="Jacygrad E."/>
            <person name="Sagayaradj S."/>
            <person name="Cavanaugh K."/>
            <person name="Han R."/>
            <person name="Bertier L."/>
            <person name="Beede B."/>
            <person name="Kafkas S."/>
            <person name="Golino D."/>
            <person name="Preece J."/>
            <person name="Michelmore R."/>
        </authorList>
    </citation>
    <scope>NUCLEOTIDE SEQUENCE [LARGE SCALE GENOMIC DNA]</scope>
</reference>
<dbReference type="EMBL" id="CM047743">
    <property type="protein sequence ID" value="KAJ0031838.1"/>
    <property type="molecule type" value="Genomic_DNA"/>
</dbReference>
<gene>
    <name evidence="1" type="ORF">Pint_13190</name>
</gene>
<proteinExistence type="predicted"/>
<evidence type="ECO:0000313" key="2">
    <source>
        <dbReference type="Proteomes" id="UP001163603"/>
    </source>
</evidence>
<organism evidence="1 2">
    <name type="scientific">Pistacia integerrima</name>
    <dbReference type="NCBI Taxonomy" id="434235"/>
    <lineage>
        <taxon>Eukaryota</taxon>
        <taxon>Viridiplantae</taxon>
        <taxon>Streptophyta</taxon>
        <taxon>Embryophyta</taxon>
        <taxon>Tracheophyta</taxon>
        <taxon>Spermatophyta</taxon>
        <taxon>Magnoliopsida</taxon>
        <taxon>eudicotyledons</taxon>
        <taxon>Gunneridae</taxon>
        <taxon>Pentapetalae</taxon>
        <taxon>rosids</taxon>
        <taxon>malvids</taxon>
        <taxon>Sapindales</taxon>
        <taxon>Anacardiaceae</taxon>
        <taxon>Pistacia</taxon>
    </lineage>
</organism>
<sequence>MLKVWKWYQNCLSVNPVKTQIISSGFLWGIGDIAAQYITHATAKNRLQISLAYIIECDWFEYCWHFVHSLKYLNEISSIALHKFGHLDAGQFSFKFHETWKNLSIAQFFQLFLAALSEISGGCFIFPLIVSMFGGYNELNNAIELDADEKFKINWKRVATTSMFGFGFVGPIGHFWYEGLDKFIRLKLQLPPKSVRFVATKVATDCIIFGPLDLFVFFSYMGFSAGKNVTQVKEDVKRDFIPALILEGGVWPIVQVANFRYVPVRYQLLYVNIFCLLDSAFLSWVEQQKDAPWKQWFPSYHSLEEKSGKGDL</sequence>